<dbReference type="Proteomes" id="UP000179807">
    <property type="component" value="Unassembled WGS sequence"/>
</dbReference>
<evidence type="ECO:0000313" key="1">
    <source>
        <dbReference type="EMBL" id="OHT15924.1"/>
    </source>
</evidence>
<gene>
    <name evidence="1" type="ORF">TRFO_13576</name>
</gene>
<dbReference type="OrthoDB" id="10628029at2759"/>
<protein>
    <recommendedName>
        <fullName evidence="3">Leucine Rich Repeat family protein</fullName>
    </recommendedName>
</protein>
<organism evidence="1 2">
    <name type="scientific">Tritrichomonas foetus</name>
    <dbReference type="NCBI Taxonomy" id="1144522"/>
    <lineage>
        <taxon>Eukaryota</taxon>
        <taxon>Metamonada</taxon>
        <taxon>Parabasalia</taxon>
        <taxon>Tritrichomonadida</taxon>
        <taxon>Tritrichomonadidae</taxon>
        <taxon>Tritrichomonas</taxon>
    </lineage>
</organism>
<dbReference type="SUPFAM" id="SSF52047">
    <property type="entry name" value="RNI-like"/>
    <property type="match status" value="1"/>
</dbReference>
<dbReference type="RefSeq" id="XP_068369060.1">
    <property type="nucleotide sequence ID" value="XM_068497333.1"/>
</dbReference>
<dbReference type="GeneID" id="94832037"/>
<dbReference type="EMBL" id="MLAK01000167">
    <property type="protein sequence ID" value="OHT15924.1"/>
    <property type="molecule type" value="Genomic_DNA"/>
</dbReference>
<keyword evidence="2" id="KW-1185">Reference proteome</keyword>
<evidence type="ECO:0008006" key="3">
    <source>
        <dbReference type="Google" id="ProtNLM"/>
    </source>
</evidence>
<evidence type="ECO:0000313" key="2">
    <source>
        <dbReference type="Proteomes" id="UP000179807"/>
    </source>
</evidence>
<dbReference type="InterPro" id="IPR032675">
    <property type="entry name" value="LRR_dom_sf"/>
</dbReference>
<dbReference type="VEuPathDB" id="TrichDB:TRFO_13576"/>
<comment type="caution">
    <text evidence="1">The sequence shown here is derived from an EMBL/GenBank/DDBJ whole genome shotgun (WGS) entry which is preliminary data.</text>
</comment>
<dbReference type="AlphaFoldDB" id="A0A1J4L1S6"/>
<proteinExistence type="predicted"/>
<accession>A0A1J4L1S6</accession>
<name>A0A1J4L1S6_9EUKA</name>
<reference evidence="1" key="1">
    <citation type="submission" date="2016-10" db="EMBL/GenBank/DDBJ databases">
        <authorList>
            <person name="Benchimol M."/>
            <person name="Almeida L.G."/>
            <person name="Vasconcelos A.T."/>
            <person name="Perreira-Neves A."/>
            <person name="Rosa I.A."/>
            <person name="Tasca T."/>
            <person name="Bogo M.R."/>
            <person name="de Souza W."/>
        </authorList>
    </citation>
    <scope>NUCLEOTIDE SEQUENCE [LARGE SCALE GENOMIC DNA]</scope>
    <source>
        <strain evidence="1">K</strain>
    </source>
</reference>
<sequence>MRNVSKEQKALKSFILLVNPKAEPIIESAWVKKISTKNREDTRFAVATNSALYLCKNMGLVRNLRISHTFAWIDLLSFQKVNESLIEFKFKKNTLKLIVQHPTKFSNSIFSTLQRIIPQIYDKIIFDTPISSESLGGPKPRPTQFIDIFLSICHSKELAPNIPFFSHLRKSLRMGEPLSIIQGSFDTHVLKAAIDAFSLTTTIEFAIFGGFNFLDLYNSLGKAISGNKTVKKLKLTNYANPNKFENFFNGLKLSSITTLIFESVTFKINNVKDLAQEIKNTSIKSLSFIGCDFNIVTFLPILQAGSNFQSIDFFEISGDEGKTHFNCYSELLVFLKESQIKNVKLSQMGIDISVFFKMIQNFPELEIESLDLSNNKFCMNQITNYVFPETIRAFNLSKVHWEAGTFHEFLSHQTFVSDGVHIDFSQAHFNEKKSDLFEKLPQYPSTPMILRLNWNHNVITSKLIRFFAEYSFIEKASFDYCKIIPGTNIDELLESISYFISKTQLSKLSLKGTFIGAKGDAMSKIRNSLITAPSLISLDISDNKIGDRGLLIFKDIIMKSPSIGSIAFDGSEIKDPLALMQFFKEISNKEHLFYVSKPRRDMTRLITDSSSEKLKKELEDSWENLKKKIKHHSKATNLIEISDNDSFMLYGSTSFSSKFNSMILNSSLISVNIPTVEASWDLNINIGYTGSEQEWENLRQIYSISNLAGIQDLIENEKSQVSNFIL</sequence>
<dbReference type="Gene3D" id="3.80.10.10">
    <property type="entry name" value="Ribonuclease Inhibitor"/>
    <property type="match status" value="1"/>
</dbReference>